<name>A0ABV9L0L4_9BACT</name>
<comment type="caution">
    <text evidence="1">The sequence shown here is derived from an EMBL/GenBank/DDBJ whole genome shotgun (WGS) entry which is preliminary data.</text>
</comment>
<organism evidence="1 2">
    <name type="scientific">Dysgonomonas termitidis</name>
    <dbReference type="NCBI Taxonomy" id="1516126"/>
    <lineage>
        <taxon>Bacteria</taxon>
        <taxon>Pseudomonadati</taxon>
        <taxon>Bacteroidota</taxon>
        <taxon>Bacteroidia</taxon>
        <taxon>Bacteroidales</taxon>
        <taxon>Dysgonomonadaceae</taxon>
        <taxon>Dysgonomonas</taxon>
    </lineage>
</organism>
<sequence length="111" mass="12954">MQNKKREPDNNPLLNADKDIYGSEYKENNIKRYSSLFLIESDKIARHGKSVNIRPEFHACLSLLLKISTDSNISLFSYIDNVLKTHLDDYQEIIDELLEDSLKQKLPSKKR</sequence>
<dbReference type="Pfam" id="PF11888">
    <property type="entry name" value="DUF3408"/>
    <property type="match status" value="1"/>
</dbReference>
<evidence type="ECO:0000313" key="1">
    <source>
        <dbReference type="EMBL" id="MFC4675554.1"/>
    </source>
</evidence>
<evidence type="ECO:0000313" key="2">
    <source>
        <dbReference type="Proteomes" id="UP001596023"/>
    </source>
</evidence>
<dbReference type="InterPro" id="IPR021823">
    <property type="entry name" value="DUF3408"/>
</dbReference>
<dbReference type="Proteomes" id="UP001596023">
    <property type="component" value="Unassembled WGS sequence"/>
</dbReference>
<dbReference type="EMBL" id="JBHSGN010000104">
    <property type="protein sequence ID" value="MFC4675554.1"/>
    <property type="molecule type" value="Genomic_DNA"/>
</dbReference>
<accession>A0ABV9L0L4</accession>
<proteinExistence type="predicted"/>
<gene>
    <name evidence="1" type="ORF">ACFO6W_17820</name>
</gene>
<reference evidence="2" key="1">
    <citation type="journal article" date="2019" name="Int. J. Syst. Evol. Microbiol.">
        <title>The Global Catalogue of Microorganisms (GCM) 10K type strain sequencing project: providing services to taxonomists for standard genome sequencing and annotation.</title>
        <authorList>
            <consortium name="The Broad Institute Genomics Platform"/>
            <consortium name="The Broad Institute Genome Sequencing Center for Infectious Disease"/>
            <person name="Wu L."/>
            <person name="Ma J."/>
        </authorList>
    </citation>
    <scope>NUCLEOTIDE SEQUENCE [LARGE SCALE GENOMIC DNA]</scope>
    <source>
        <strain evidence="2">CCUG 66188</strain>
    </source>
</reference>
<keyword evidence="2" id="KW-1185">Reference proteome</keyword>
<protein>
    <submittedName>
        <fullName evidence="1">DUF3408 domain-containing protein</fullName>
    </submittedName>
</protein>